<feature type="compositionally biased region" description="Acidic residues" evidence="1">
    <location>
        <begin position="36"/>
        <end position="54"/>
    </location>
</feature>
<feature type="compositionally biased region" description="Basic residues" evidence="1">
    <location>
        <begin position="150"/>
        <end position="161"/>
    </location>
</feature>
<feature type="compositionally biased region" description="Basic and acidic residues" evidence="1">
    <location>
        <begin position="67"/>
        <end position="97"/>
    </location>
</feature>
<organism evidence="2 3">
    <name type="scientific">Seminavis robusta</name>
    <dbReference type="NCBI Taxonomy" id="568900"/>
    <lineage>
        <taxon>Eukaryota</taxon>
        <taxon>Sar</taxon>
        <taxon>Stramenopiles</taxon>
        <taxon>Ochrophyta</taxon>
        <taxon>Bacillariophyta</taxon>
        <taxon>Bacillariophyceae</taxon>
        <taxon>Bacillariophycidae</taxon>
        <taxon>Naviculales</taxon>
        <taxon>Naviculaceae</taxon>
        <taxon>Seminavis</taxon>
    </lineage>
</organism>
<feature type="compositionally biased region" description="Basic and acidic residues" evidence="1">
    <location>
        <begin position="235"/>
        <end position="264"/>
    </location>
</feature>
<feature type="compositionally biased region" description="Low complexity" evidence="1">
    <location>
        <begin position="542"/>
        <end position="553"/>
    </location>
</feature>
<proteinExistence type="predicted"/>
<feature type="compositionally biased region" description="Basic and acidic residues" evidence="1">
    <location>
        <begin position="527"/>
        <end position="541"/>
    </location>
</feature>
<feature type="compositionally biased region" description="Polar residues" evidence="1">
    <location>
        <begin position="650"/>
        <end position="665"/>
    </location>
</feature>
<evidence type="ECO:0000313" key="3">
    <source>
        <dbReference type="Proteomes" id="UP001153069"/>
    </source>
</evidence>
<protein>
    <submittedName>
        <fullName evidence="2">Uncharacterized protein</fullName>
    </submittedName>
</protein>
<gene>
    <name evidence="2" type="ORF">SEMRO_396_G134240.1</name>
</gene>
<feature type="compositionally biased region" description="Polar residues" evidence="1">
    <location>
        <begin position="504"/>
        <end position="526"/>
    </location>
</feature>
<feature type="compositionally biased region" description="Basic residues" evidence="1">
    <location>
        <begin position="346"/>
        <end position="356"/>
    </location>
</feature>
<feature type="compositionally biased region" description="Basic residues" evidence="1">
    <location>
        <begin position="458"/>
        <end position="468"/>
    </location>
</feature>
<comment type="caution">
    <text evidence="2">The sequence shown here is derived from an EMBL/GenBank/DDBJ whole genome shotgun (WGS) entry which is preliminary data.</text>
</comment>
<dbReference type="EMBL" id="CAICTM010000395">
    <property type="protein sequence ID" value="CAB9509592.1"/>
    <property type="molecule type" value="Genomic_DNA"/>
</dbReference>
<feature type="region of interest" description="Disordered" evidence="1">
    <location>
        <begin position="148"/>
        <end position="323"/>
    </location>
</feature>
<feature type="compositionally biased region" description="Low complexity" evidence="1">
    <location>
        <begin position="275"/>
        <end position="293"/>
    </location>
</feature>
<sequence>MQQQKPSTTLQGGLLEIALADGSECGDNYTCTTSEDSFDKDEFAPDLEYYEDQDQSQLQSRRKGRGRRTDGLVDDPASTRRKSETKKGSPKATEPRATRRHPTRQRSRSLTGTRDTAGLRGSKKPLLHGDKVWAGKVDAPAEVQALKAAKAAKKSAKRASQQRRASITMGEPTSAPRHKVLNRRSTTIGIPIHSQKKPSGGLADEDVHQAGSPSKPESPWRRGRKPACGSGRTHPRSDKQDLGHADRNEFDDLAKAPVERKPKPELMPSARARLATTSKPVAVAVAPTAAPTATRRRPTRQRSRSLTSTRDTTGLRGSKKPLLYGDKVANGKVNAESEVQALKAAKAAKKATRQRRASITMGEPTSRPKVQNRRATTIGIPMHCQELSNDQLDSRHEAPQNRGREPTQGRGRTKHAFSDLADDPVEPKPMPLLAPSVSVSIRPGTTSKSTTAATQSRATRRQPTRQRSRSLTGTRDTAGLRGSKKPLSYGNRVAPDQVDDLASRSISQGEPQSQIPPRSSLQSLTLDSHRDGDSIIDDLSKRSLASRSSLSRFLESEGEGQEQTSGQSGSQSVTSGQSKAIDEILRSRRGHQQGGPSEPGLSTGSRRDNDMALASPRGTNAQQCGLSRDLSSPSLRRKRGHDYPDESRLFTLSQRGSARQTSTQH</sequence>
<feature type="compositionally biased region" description="Low complexity" evidence="1">
    <location>
        <begin position="445"/>
        <end position="457"/>
    </location>
</feature>
<feature type="compositionally biased region" description="Low complexity" evidence="1">
    <location>
        <begin position="561"/>
        <end position="578"/>
    </location>
</feature>
<keyword evidence="3" id="KW-1185">Reference proteome</keyword>
<feature type="compositionally biased region" description="Basic residues" evidence="1">
    <location>
        <begin position="294"/>
        <end position="303"/>
    </location>
</feature>
<feature type="region of interest" description="Disordered" evidence="1">
    <location>
        <begin position="22"/>
        <end position="128"/>
    </location>
</feature>
<accession>A0A9N8HEA8</accession>
<name>A0A9N8HEA8_9STRA</name>
<feature type="compositionally biased region" description="Basic and acidic residues" evidence="1">
    <location>
        <begin position="392"/>
        <end position="407"/>
    </location>
</feature>
<evidence type="ECO:0000256" key="1">
    <source>
        <dbReference type="SAM" id="MobiDB-lite"/>
    </source>
</evidence>
<evidence type="ECO:0000313" key="2">
    <source>
        <dbReference type="EMBL" id="CAB9509592.1"/>
    </source>
</evidence>
<reference evidence="2" key="1">
    <citation type="submission" date="2020-06" db="EMBL/GenBank/DDBJ databases">
        <authorList>
            <consortium name="Plant Systems Biology data submission"/>
        </authorList>
    </citation>
    <scope>NUCLEOTIDE SEQUENCE</scope>
    <source>
        <strain evidence="2">D6</strain>
    </source>
</reference>
<feature type="compositionally biased region" description="Basic residues" evidence="1">
    <location>
        <begin position="98"/>
        <end position="107"/>
    </location>
</feature>
<dbReference type="Proteomes" id="UP001153069">
    <property type="component" value="Unassembled WGS sequence"/>
</dbReference>
<dbReference type="AlphaFoldDB" id="A0A9N8HEA8"/>
<feature type="region of interest" description="Disordered" evidence="1">
    <location>
        <begin position="346"/>
        <end position="665"/>
    </location>
</feature>